<dbReference type="RefSeq" id="WP_150042731.1">
    <property type="nucleotide sequence ID" value="NZ_OW485601.1"/>
</dbReference>
<dbReference type="GO" id="GO:0032259">
    <property type="term" value="P:methylation"/>
    <property type="evidence" value="ECO:0007669"/>
    <property type="project" value="UniProtKB-KW"/>
</dbReference>
<proteinExistence type="predicted"/>
<dbReference type="CDD" id="cd02440">
    <property type="entry name" value="AdoMet_MTases"/>
    <property type="match status" value="1"/>
</dbReference>
<keyword evidence="3" id="KW-1185">Reference proteome</keyword>
<evidence type="ECO:0000313" key="3">
    <source>
        <dbReference type="Proteomes" id="UP000325255"/>
    </source>
</evidence>
<keyword evidence="2" id="KW-0489">Methyltransferase</keyword>
<dbReference type="PANTHER" id="PTHR43861:SF3">
    <property type="entry name" value="PUTATIVE (AFU_ORTHOLOGUE AFUA_2G14390)-RELATED"/>
    <property type="match status" value="1"/>
</dbReference>
<dbReference type="SUPFAM" id="SSF53756">
    <property type="entry name" value="UDP-Glycosyltransferase/glycogen phosphorylase"/>
    <property type="match status" value="1"/>
</dbReference>
<dbReference type="SUPFAM" id="SSF53335">
    <property type="entry name" value="S-adenosyl-L-methionine-dependent methyltransferases"/>
    <property type="match status" value="1"/>
</dbReference>
<evidence type="ECO:0000313" key="2">
    <source>
        <dbReference type="EMBL" id="KAA5610229.1"/>
    </source>
</evidence>
<evidence type="ECO:0000256" key="1">
    <source>
        <dbReference type="ARBA" id="ARBA00022679"/>
    </source>
</evidence>
<dbReference type="Proteomes" id="UP000325255">
    <property type="component" value="Unassembled WGS sequence"/>
</dbReference>
<protein>
    <submittedName>
        <fullName evidence="2">Methyltransferase domain-containing protein</fullName>
    </submittedName>
</protein>
<sequence>MLPYPDVPNPDLLDRIPLDARAVLDVGCATGALGAEYKRRNPACRFLGIELDVDAARLAATRLDQVAIGDVEADPFPFGTGPFDCIIYGDVLEHLRDPWSVLTRQAEALSPDGVVLICMPNAEHWSFVERLLRGTWDYEETGLFDRTHLRWFTRAATRRAVLGAGLLPVEVAPRIFDAAASEEFVRDAAPALVALGIDVTAYRERAQPLQHVWRAARRVPAPLHVCSTMLEHVGGVSHVRVTQPLQALTSIPGVTTEVLAPGAPTPKGDDADSARIFIFHRPVLAGETGLATLRSLIAEGWLVLCEFDDHPDFLPAMQHESILSFRGVHAVQTSTDPLAAVLRSHNPEVAVFPNAIARLPAVRNYTDPNRLTLFFAGINREEEWPQFLPGLNAAAALAGERLQFRILADRGLFDALQTPHKTFTPLCNYDTYLDLLSQSELSFMPLRDNAFNRCKSDLKFIEAAAHRVTAIATPTVYADSIEDGRTGLLVQDAADLQKCLLHLLATPSQGRTLADSARAMVARRRMLAAQASRRHAWYRSLWERREELTAALLDRVPELR</sequence>
<organism evidence="2 3">
    <name type="scientific">Rhodovastum atsumiense</name>
    <dbReference type="NCBI Taxonomy" id="504468"/>
    <lineage>
        <taxon>Bacteria</taxon>
        <taxon>Pseudomonadati</taxon>
        <taxon>Pseudomonadota</taxon>
        <taxon>Alphaproteobacteria</taxon>
        <taxon>Acetobacterales</taxon>
        <taxon>Acetobacteraceae</taxon>
        <taxon>Rhodovastum</taxon>
    </lineage>
</organism>
<dbReference type="PANTHER" id="PTHR43861">
    <property type="entry name" value="TRANS-ACONITATE 2-METHYLTRANSFERASE-RELATED"/>
    <property type="match status" value="1"/>
</dbReference>
<dbReference type="OrthoDB" id="9810247at2"/>
<dbReference type="Gene3D" id="3.40.50.2000">
    <property type="entry name" value="Glycogen Phosphorylase B"/>
    <property type="match status" value="1"/>
</dbReference>
<dbReference type="Gene3D" id="3.40.50.150">
    <property type="entry name" value="Vaccinia Virus protein VP39"/>
    <property type="match status" value="1"/>
</dbReference>
<accession>A0A5M6IQR3</accession>
<comment type="caution">
    <text evidence="2">The sequence shown here is derived from an EMBL/GenBank/DDBJ whole genome shotgun (WGS) entry which is preliminary data.</text>
</comment>
<name>A0A5M6IQR3_9PROT</name>
<dbReference type="Pfam" id="PF13692">
    <property type="entry name" value="Glyco_trans_1_4"/>
    <property type="match status" value="1"/>
</dbReference>
<dbReference type="EMBL" id="VWPK01000036">
    <property type="protein sequence ID" value="KAA5610229.1"/>
    <property type="molecule type" value="Genomic_DNA"/>
</dbReference>
<keyword evidence="1 2" id="KW-0808">Transferase</keyword>
<dbReference type="AlphaFoldDB" id="A0A5M6IQR3"/>
<reference evidence="2 3" key="1">
    <citation type="submission" date="2019-09" db="EMBL/GenBank/DDBJ databases">
        <title>Genome sequence of Rhodovastum atsumiense, a diverse member of the Acetobacteraceae family of non-sulfur purple photosynthetic bacteria.</title>
        <authorList>
            <person name="Meyer T."/>
            <person name="Kyndt J."/>
        </authorList>
    </citation>
    <scope>NUCLEOTIDE SEQUENCE [LARGE SCALE GENOMIC DNA]</scope>
    <source>
        <strain evidence="2 3">DSM 21279</strain>
    </source>
</reference>
<dbReference type="Pfam" id="PF13489">
    <property type="entry name" value="Methyltransf_23"/>
    <property type="match status" value="1"/>
</dbReference>
<dbReference type="InterPro" id="IPR029063">
    <property type="entry name" value="SAM-dependent_MTases_sf"/>
</dbReference>
<gene>
    <name evidence="2" type="ORF">F1189_20460</name>
</gene>
<dbReference type="GO" id="GO:0008168">
    <property type="term" value="F:methyltransferase activity"/>
    <property type="evidence" value="ECO:0007669"/>
    <property type="project" value="UniProtKB-KW"/>
</dbReference>